<protein>
    <submittedName>
        <fullName evidence="2">FAD/NAD(P)-binding protein</fullName>
    </submittedName>
</protein>
<name>A0A9Q4CL59_MORMO</name>
<evidence type="ECO:0000259" key="1">
    <source>
        <dbReference type="Pfam" id="PF13454"/>
    </source>
</evidence>
<accession>A0A9Q4CL59</accession>
<proteinExistence type="predicted"/>
<evidence type="ECO:0000313" key="2">
    <source>
        <dbReference type="EMBL" id="MCY0788192.1"/>
    </source>
</evidence>
<dbReference type="EMBL" id="JAPNMI010000001">
    <property type="protein sequence ID" value="MCY0788192.1"/>
    <property type="molecule type" value="Genomic_DNA"/>
</dbReference>
<reference evidence="2" key="1">
    <citation type="submission" date="2022-08" db="EMBL/GenBank/DDBJ databases">
        <authorList>
            <person name="Dale J.L."/>
        </authorList>
    </citation>
    <scope>NUCLEOTIDE SEQUENCE</scope>
    <source>
        <strain evidence="2">2022EL-00758</strain>
    </source>
</reference>
<dbReference type="SUPFAM" id="SSF51905">
    <property type="entry name" value="FAD/NAD(P)-binding domain"/>
    <property type="match status" value="1"/>
</dbReference>
<organism evidence="2 3">
    <name type="scientific">Morganella morganii</name>
    <name type="common">Proteus morganii</name>
    <dbReference type="NCBI Taxonomy" id="582"/>
    <lineage>
        <taxon>Bacteria</taxon>
        <taxon>Pseudomonadati</taxon>
        <taxon>Pseudomonadota</taxon>
        <taxon>Gammaproteobacteria</taxon>
        <taxon>Enterobacterales</taxon>
        <taxon>Morganellaceae</taxon>
        <taxon>Morganella</taxon>
    </lineage>
</organism>
<dbReference type="Gene3D" id="3.50.50.60">
    <property type="entry name" value="FAD/NAD(P)-binding domain"/>
    <property type="match status" value="1"/>
</dbReference>
<dbReference type="Pfam" id="PF13454">
    <property type="entry name" value="NAD_binding_9"/>
    <property type="match status" value="1"/>
</dbReference>
<dbReference type="InterPro" id="IPR052189">
    <property type="entry name" value="L-asp_N-monooxygenase_NS-form"/>
</dbReference>
<gene>
    <name evidence="2" type="ORF">N0392_00635</name>
</gene>
<comment type="caution">
    <text evidence="2">The sequence shown here is derived from an EMBL/GenBank/DDBJ whole genome shotgun (WGS) entry which is preliminary data.</text>
</comment>
<sequence>MINIAIIGGGVGGISALAQLTEKNIKANFTIYEKAKIAYSSSMLSKHSSHICNTSSLTNSLYNNKPDDFTEYLTLNKKVTDDNTFVPRGIFIDYVYDTFEQSVKKANRAGSHIRIVNKKAISLTAEDKNSCYIFDEDGEKEQYHFVFVSTGPGLEDIAQYIQPAGKMVVANTEPDKLSAFIPDKKSIAILGSKLSAIDAALFIADESPDTKITMYSSSGELPSVRDYFFNNSEAAMELHAFPEPKNRDDLILMANYIIEKNNIPISDYSKIPEILLHEEISTCEKHNPSWEKYIKDFADIANDVTLPDNKSYKNTQEIKRFISRYISSFPLSNAKKILAMIKEKTLEIKKGEKDDFFLNEDKIVCKTDQREYDGIILSSGLTNSFLKKDNNLYTITSSGDEHDKEITPEDISALNKNGIWLSGSLLSNYYPLVNYIGFCVKQAFLFSESVKEKISA</sequence>
<dbReference type="Proteomes" id="UP001076655">
    <property type="component" value="Unassembled WGS sequence"/>
</dbReference>
<dbReference type="RefSeq" id="WP_260248469.1">
    <property type="nucleotide sequence ID" value="NZ_CP172114.1"/>
</dbReference>
<dbReference type="PANTHER" id="PTHR40254">
    <property type="entry name" value="BLR0577 PROTEIN"/>
    <property type="match status" value="1"/>
</dbReference>
<dbReference type="InterPro" id="IPR036188">
    <property type="entry name" value="FAD/NAD-bd_sf"/>
</dbReference>
<feature type="domain" description="FAD-dependent urate hydroxylase HpyO/Asp monooxygenase CreE-like FAD/NAD(P)-binding" evidence="1">
    <location>
        <begin position="5"/>
        <end position="151"/>
    </location>
</feature>
<dbReference type="PANTHER" id="PTHR40254:SF1">
    <property type="entry name" value="BLR0577 PROTEIN"/>
    <property type="match status" value="1"/>
</dbReference>
<evidence type="ECO:0000313" key="3">
    <source>
        <dbReference type="Proteomes" id="UP001076655"/>
    </source>
</evidence>
<dbReference type="AlphaFoldDB" id="A0A9Q4CL59"/>
<dbReference type="InterPro" id="IPR038732">
    <property type="entry name" value="HpyO/CreE_NAD-binding"/>
</dbReference>